<protein>
    <recommendedName>
        <fullName evidence="1">Helix-turn-helix domain-containing protein</fullName>
    </recommendedName>
</protein>
<accession>A0ABP9F046</accession>
<evidence type="ECO:0000313" key="3">
    <source>
        <dbReference type="Proteomes" id="UP001500457"/>
    </source>
</evidence>
<evidence type="ECO:0000259" key="1">
    <source>
        <dbReference type="Pfam" id="PF19575"/>
    </source>
</evidence>
<comment type="caution">
    <text evidence="2">The sequence shown here is derived from an EMBL/GenBank/DDBJ whole genome shotgun (WGS) entry which is preliminary data.</text>
</comment>
<dbReference type="InterPro" id="IPR045745">
    <property type="entry name" value="HTH_58_Actinobacteria-type"/>
</dbReference>
<dbReference type="EMBL" id="BAABHQ010000018">
    <property type="protein sequence ID" value="GAA4889971.1"/>
    <property type="molecule type" value="Genomic_DNA"/>
</dbReference>
<sequence length="96" mass="10174">MDVRPSLPSCAADGGRSLVSQTVANAGSKAPTSKGGRAQHADRAALARYLVERYAAGVSLMRLSEDTGRSFGHVRRLLLDAGVTLRPRGGSRPRRT</sequence>
<keyword evidence="3" id="KW-1185">Reference proteome</keyword>
<gene>
    <name evidence="2" type="ORF">GCM10023203_49170</name>
</gene>
<name>A0ABP9F046_9PSEU</name>
<reference evidence="3" key="1">
    <citation type="journal article" date="2019" name="Int. J. Syst. Evol. Microbiol.">
        <title>The Global Catalogue of Microorganisms (GCM) 10K type strain sequencing project: providing services to taxonomists for standard genome sequencing and annotation.</title>
        <authorList>
            <consortium name="The Broad Institute Genomics Platform"/>
            <consortium name="The Broad Institute Genome Sequencing Center for Infectious Disease"/>
            <person name="Wu L."/>
            <person name="Ma J."/>
        </authorList>
    </citation>
    <scope>NUCLEOTIDE SEQUENCE [LARGE SCALE GENOMIC DNA]</scope>
    <source>
        <strain evidence="3">JCM 17983</strain>
    </source>
</reference>
<proteinExistence type="predicted"/>
<dbReference type="Pfam" id="PF19575">
    <property type="entry name" value="HTH_58"/>
    <property type="match status" value="1"/>
</dbReference>
<organism evidence="2 3">
    <name type="scientific">Actinomycetospora straminea</name>
    <dbReference type="NCBI Taxonomy" id="663607"/>
    <lineage>
        <taxon>Bacteria</taxon>
        <taxon>Bacillati</taxon>
        <taxon>Actinomycetota</taxon>
        <taxon>Actinomycetes</taxon>
        <taxon>Pseudonocardiales</taxon>
        <taxon>Pseudonocardiaceae</taxon>
        <taxon>Actinomycetospora</taxon>
    </lineage>
</organism>
<feature type="domain" description="Helix-turn-helix" evidence="1">
    <location>
        <begin position="33"/>
        <end position="91"/>
    </location>
</feature>
<evidence type="ECO:0000313" key="2">
    <source>
        <dbReference type="EMBL" id="GAA4889971.1"/>
    </source>
</evidence>
<dbReference type="Proteomes" id="UP001500457">
    <property type="component" value="Unassembled WGS sequence"/>
</dbReference>